<evidence type="ECO:0000259" key="1">
    <source>
        <dbReference type="Pfam" id="PF10703"/>
    </source>
</evidence>
<accession>Q2T514</accession>
<feature type="domain" description="MoaF C-terminal" evidence="2">
    <location>
        <begin position="300"/>
        <end position="413"/>
    </location>
</feature>
<dbReference type="InterPro" id="IPR024724">
    <property type="entry name" value="MoaF_N"/>
</dbReference>
<dbReference type="EMBL" id="CP000085">
    <property type="protein sequence ID" value="ABC35390.1"/>
    <property type="molecule type" value="Genomic_DNA"/>
</dbReference>
<gene>
    <name evidence="3" type="ordered locus">BTH_II1540</name>
</gene>
<evidence type="ECO:0008006" key="5">
    <source>
        <dbReference type="Google" id="ProtNLM"/>
    </source>
</evidence>
<evidence type="ECO:0000313" key="4">
    <source>
        <dbReference type="Proteomes" id="UP000001930"/>
    </source>
</evidence>
<evidence type="ECO:0000259" key="2">
    <source>
        <dbReference type="Pfam" id="PF17409"/>
    </source>
</evidence>
<sequence>MSRRSTRSRRRAVRRRAGCVRAADRAAQYRRAECGSVASGRLRSFLRRAAAVMCNRDSSGAGADGQASCSTLDALRLSSPLSALRPRGTRGADVRARSCRRHSTIRSIPRAPAHGHHERLFRDCARSRVAQSEESMGADPVFIQVGALAEGFAPDSHILAPVDDLAGRTIVLAATDGATREYTFADRSTLRWHARQASRDAGHAGDPGDADREAAYRATQLRDGIYFVDYVDPLRRATSVSLVLDLARSVWTSVEGVLPAERDVRIDSFSRVARGLPLTGVDTTFRHGAIVGAAAPGPLHAPTRELVGKRTMYRYSPTECYEHIYLNDDFYAWHCLAGVERGLADVDRCHYFKLADALYLFVWREKVVPTLGVVLIDLDQCKTDGKIFGYREGDFGALSNFPVGAHAQVLNETAHPLAR</sequence>
<dbReference type="Pfam" id="PF10703">
    <property type="entry name" value="MoaF"/>
    <property type="match status" value="1"/>
</dbReference>
<dbReference type="HOGENOM" id="CLU_054159_0_0_4"/>
<organism evidence="3 4">
    <name type="scientific">Burkholderia thailandensis (strain ATCC 700388 / DSM 13276 / CCUG 48851 / CIP 106301 / E264)</name>
    <dbReference type="NCBI Taxonomy" id="271848"/>
    <lineage>
        <taxon>Bacteria</taxon>
        <taxon>Pseudomonadati</taxon>
        <taxon>Pseudomonadota</taxon>
        <taxon>Betaproteobacteria</taxon>
        <taxon>Burkholderiales</taxon>
        <taxon>Burkholderiaceae</taxon>
        <taxon>Burkholderia</taxon>
        <taxon>pseudomallei group</taxon>
    </lineage>
</organism>
<feature type="domain" description="Molybdenum cofactor biosynthesis protein F N-terminal" evidence="1">
    <location>
        <begin position="142"/>
        <end position="259"/>
    </location>
</feature>
<dbReference type="KEGG" id="bte:BTH_II1540"/>
<protein>
    <recommendedName>
        <fullName evidence="5">MoaF protein</fullName>
    </recommendedName>
</protein>
<evidence type="ECO:0000313" key="3">
    <source>
        <dbReference type="EMBL" id="ABC35390.1"/>
    </source>
</evidence>
<keyword evidence="4" id="KW-1185">Reference proteome</keyword>
<proteinExistence type="predicted"/>
<name>Q2T514_BURTA</name>
<dbReference type="InterPro" id="IPR012674">
    <property type="entry name" value="Calycin"/>
</dbReference>
<dbReference type="Proteomes" id="UP000001930">
    <property type="component" value="Chromosome II"/>
</dbReference>
<dbReference type="Pfam" id="PF17409">
    <property type="entry name" value="MoaF_C"/>
    <property type="match status" value="1"/>
</dbReference>
<reference evidence="3 4" key="1">
    <citation type="journal article" date="2005" name="BMC Genomics">
        <title>Bacterial genome adaptation to niches: divergence of the potential virulence genes in three Burkholderia species of different survival strategies.</title>
        <authorList>
            <person name="Kim H.S."/>
            <person name="Schell M.A."/>
            <person name="Yu Y."/>
            <person name="Ulrich R.L."/>
            <person name="Sarria S.H."/>
            <person name="Nierman W.C."/>
            <person name="DeShazer D."/>
        </authorList>
    </citation>
    <scope>NUCLEOTIDE SEQUENCE [LARGE SCALE GENOMIC DNA]</scope>
    <source>
        <strain evidence="4">ATCC 700388 / DSM 13276 / CCUG 48851 / CIP 106301 / E264</strain>
    </source>
</reference>
<dbReference type="Gene3D" id="2.40.128.20">
    <property type="match status" value="1"/>
</dbReference>
<dbReference type="AlphaFoldDB" id="Q2T514"/>
<dbReference type="InterPro" id="IPR035348">
    <property type="entry name" value="MoaF_C"/>
</dbReference>